<dbReference type="SUPFAM" id="SSF53474">
    <property type="entry name" value="alpha/beta-Hydrolases"/>
    <property type="match status" value="1"/>
</dbReference>
<dbReference type="OrthoDB" id="9796770at2"/>
<evidence type="ECO:0000256" key="3">
    <source>
        <dbReference type="SAM" id="SignalP"/>
    </source>
</evidence>
<dbReference type="InterPro" id="IPR029058">
    <property type="entry name" value="AB_hydrolase_fold"/>
</dbReference>
<dbReference type="eggNOG" id="COG2267">
    <property type="taxonomic scope" value="Bacteria"/>
</dbReference>
<organism evidence="5 6">
    <name type="scientific">Rhodococcus ruber</name>
    <dbReference type="NCBI Taxonomy" id="1830"/>
    <lineage>
        <taxon>Bacteria</taxon>
        <taxon>Bacillati</taxon>
        <taxon>Actinomycetota</taxon>
        <taxon>Actinomycetes</taxon>
        <taxon>Mycobacteriales</taxon>
        <taxon>Nocardiaceae</taxon>
        <taxon>Rhodococcus</taxon>
    </lineage>
</organism>
<feature type="transmembrane region" description="Helical" evidence="2">
    <location>
        <begin position="92"/>
        <end position="117"/>
    </location>
</feature>
<protein>
    <submittedName>
        <fullName evidence="5">Predicted peptidase (S10/S33 family)</fullName>
    </submittedName>
</protein>
<dbReference type="InterPro" id="IPR002410">
    <property type="entry name" value="Peptidase_S33"/>
</dbReference>
<proteinExistence type="predicted"/>
<feature type="transmembrane region" description="Helical" evidence="2">
    <location>
        <begin position="138"/>
        <end position="157"/>
    </location>
</feature>
<dbReference type="AlphaFoldDB" id="A0A098BRN1"/>
<evidence type="ECO:0000256" key="2">
    <source>
        <dbReference type="SAM" id="Phobius"/>
    </source>
</evidence>
<feature type="chain" id="PRO_5030002929" evidence="3">
    <location>
        <begin position="26"/>
        <end position="494"/>
    </location>
</feature>
<feature type="transmembrane region" description="Helical" evidence="2">
    <location>
        <begin position="62"/>
        <end position="80"/>
    </location>
</feature>
<evidence type="ECO:0000256" key="1">
    <source>
        <dbReference type="ARBA" id="ARBA00022801"/>
    </source>
</evidence>
<keyword evidence="2" id="KW-1133">Transmembrane helix</keyword>
<dbReference type="KEGG" id="rrz:CS378_18185"/>
<feature type="signal peptide" evidence="3">
    <location>
        <begin position="1"/>
        <end position="25"/>
    </location>
</feature>
<evidence type="ECO:0000313" key="5">
    <source>
        <dbReference type="EMBL" id="CDZ90371.1"/>
    </source>
</evidence>
<keyword evidence="2" id="KW-0472">Membrane</keyword>
<keyword evidence="3" id="KW-0732">Signal</keyword>
<keyword evidence="2" id="KW-0812">Transmembrane</keyword>
<evidence type="ECO:0000313" key="6">
    <source>
        <dbReference type="Proteomes" id="UP000042997"/>
    </source>
</evidence>
<dbReference type="InterPro" id="IPR022742">
    <property type="entry name" value="Hydrolase_4"/>
</dbReference>
<dbReference type="EMBL" id="CCSD01000085">
    <property type="protein sequence ID" value="CDZ90371.1"/>
    <property type="molecule type" value="Genomic_DNA"/>
</dbReference>
<keyword evidence="1" id="KW-0378">Hydrolase</keyword>
<name>A0A098BRN1_9NOCA</name>
<feature type="domain" description="Serine aminopeptidase S33" evidence="4">
    <location>
        <begin position="228"/>
        <end position="315"/>
    </location>
</feature>
<dbReference type="PRINTS" id="PR00793">
    <property type="entry name" value="PROAMNOPTASE"/>
</dbReference>
<sequence length="494" mass="52999">MVQAGSGVRIALALVTAAVAGAVTAATLPVGPVTTVHALAVMTSGLLLGAVGGWAGRSAWMVVPLVLAYGIALEIVRLDVSVPTIDDVRLDSIYGVLALTVSRGLHAILLVLPMLVGARLGVALTRRRAGTPPGPRRGLVLTSVLGVLTLVLAALVVRPASTPAVLGPDGQPVGVAALETVSLGGDDHALMIRAADPGRPVLLYLSGGPGQSDMALARALAEPWVDDVVFATYDQRGNGKSYGALFPTDETTLERVVADTVEVAEYLRDRFDEDRIYLMGESWGTILGVRTVQQRPDLFAAYLGSGQMVNVRETDRRIYRDLQEYATRTGDTDLAATLQEIGEPPYADIPWANAQILAAYDHLYDPYEPAAGYRARGEASGLDGFGILGTEYSLMDKANVLRGLIDTFTVMYPQIQDIDFRRDATRLEVPVYILDGAAELDGRRELLLEWFTLLDAPEKRLITFDDAAHAVAFEQADAVEQLLRDDVIPRTSGR</sequence>
<gene>
    <name evidence="5" type="ORF">RHRU231_710049</name>
</gene>
<reference evidence="5 6" key="1">
    <citation type="journal article" date="2014" name="Genome Announc.">
        <title>Draft Genome Sequence of Propane- and Butane-Oxidizing Actinobacterium Rhodococcus ruber IEGM 231.</title>
        <authorList>
            <person name="Ivshina I.B."/>
            <person name="Kuyukina M.S."/>
            <person name="Krivoruchko A.V."/>
            <person name="Barbe V."/>
            <person name="Fischer C."/>
        </authorList>
    </citation>
    <scope>NUCLEOTIDE SEQUENCE [LARGE SCALE GENOMIC DNA]</scope>
</reference>
<dbReference type="GO" id="GO:0006508">
    <property type="term" value="P:proteolysis"/>
    <property type="evidence" value="ECO:0007669"/>
    <property type="project" value="InterPro"/>
</dbReference>
<dbReference type="Gene3D" id="3.40.50.1820">
    <property type="entry name" value="alpha/beta hydrolase"/>
    <property type="match status" value="1"/>
</dbReference>
<evidence type="ECO:0000259" key="4">
    <source>
        <dbReference type="Pfam" id="PF12146"/>
    </source>
</evidence>
<accession>A0A098BRN1</accession>
<dbReference type="Proteomes" id="UP000042997">
    <property type="component" value="Unassembled WGS sequence"/>
</dbReference>
<feature type="transmembrane region" description="Helical" evidence="2">
    <location>
        <begin position="35"/>
        <end position="55"/>
    </location>
</feature>
<dbReference type="GO" id="GO:0008233">
    <property type="term" value="F:peptidase activity"/>
    <property type="evidence" value="ECO:0007669"/>
    <property type="project" value="InterPro"/>
</dbReference>
<dbReference type="Pfam" id="PF12146">
    <property type="entry name" value="Hydrolase_4"/>
    <property type="match status" value="1"/>
</dbReference>